<dbReference type="Pfam" id="PF12323">
    <property type="entry name" value="HTH_OrfB_IS605"/>
    <property type="match status" value="1"/>
</dbReference>
<name>A0A7V8NRV2_9BACT</name>
<evidence type="ECO:0000259" key="7">
    <source>
        <dbReference type="Pfam" id="PF01385"/>
    </source>
</evidence>
<dbReference type="InterPro" id="IPR010095">
    <property type="entry name" value="Cas12f1-like_TNB"/>
</dbReference>
<keyword evidence="11" id="KW-1185">Reference proteome</keyword>
<evidence type="ECO:0000313" key="11">
    <source>
        <dbReference type="Proteomes" id="UP000567293"/>
    </source>
</evidence>
<proteinExistence type="inferred from homology"/>
<evidence type="ECO:0000256" key="1">
    <source>
        <dbReference type="ARBA" id="ARBA00008761"/>
    </source>
</evidence>
<comment type="similarity">
    <text evidence="1">In the C-terminal section; belongs to the transposase 35 family.</text>
</comment>
<protein>
    <submittedName>
        <fullName evidence="10">IS200/IS605 family element transposase accessory protein TnpB</fullName>
    </submittedName>
</protein>
<keyword evidence="2" id="KW-0815">Transposition</keyword>
<dbReference type="Proteomes" id="UP000567293">
    <property type="component" value="Unassembled WGS sequence"/>
</dbReference>
<evidence type="ECO:0000256" key="3">
    <source>
        <dbReference type="ARBA" id="ARBA00022723"/>
    </source>
</evidence>
<evidence type="ECO:0000259" key="9">
    <source>
        <dbReference type="Pfam" id="PF12323"/>
    </source>
</evidence>
<dbReference type="EMBL" id="JACDQQ010001455">
    <property type="protein sequence ID" value="MBA0086321.1"/>
    <property type="molecule type" value="Genomic_DNA"/>
</dbReference>
<comment type="caution">
    <text evidence="10">The sequence shown here is derived from an EMBL/GenBank/DDBJ whole genome shotgun (WGS) entry which is preliminary data.</text>
</comment>
<dbReference type="InterPro" id="IPR021027">
    <property type="entry name" value="Transposase_put_HTH"/>
</dbReference>
<keyword evidence="3" id="KW-0479">Metal-binding</keyword>
<feature type="domain" description="Transposase putative helix-turn-helix" evidence="9">
    <location>
        <begin position="1"/>
        <end position="39"/>
    </location>
</feature>
<dbReference type="NCBIfam" id="NF040570">
    <property type="entry name" value="guided_TnpB"/>
    <property type="match status" value="1"/>
</dbReference>
<dbReference type="InterPro" id="IPR001959">
    <property type="entry name" value="Transposase"/>
</dbReference>
<sequence length="381" mass="43235">AYKYRLYPTKAQVQVLENQLHEACDLYNAALQERRDAWKVCRKSINYYDQANQLKSMRAEGLIGLANFSCCQDVLRRLDKTFQAFFARVRRGEKPGFPRFRSFRRYDSITFPSYGDGCRLLDDGKLRVQGAGLIKVKLHRPVEGEIKTVTIKRDVDHWYVCFSVQRDTVALPESSEEIGLDVGLDSFVALSNGREIDNPRHLKRGLAHLGRAQRRLSRRKRGSRRRRKAAVLVAKAHRKIRNQRAAFHHHLSRWLVERYGLIAVEDLNIQGLSRGILAGPVHDAGWNSFFTKLWYKAASAGRELVKVDPRGTSQVCVCGAAVPKTLAERWHECPVCGLSAPRNVVSAQVILQHARVGRSRHNVGDVVSCVPREAVAFQATE</sequence>
<keyword evidence="5" id="KW-0238">DNA-binding</keyword>
<evidence type="ECO:0000256" key="6">
    <source>
        <dbReference type="ARBA" id="ARBA00023172"/>
    </source>
</evidence>
<accession>A0A7V8NRV2</accession>
<dbReference type="AlphaFoldDB" id="A0A7V8NRV2"/>
<feature type="non-terminal residue" evidence="10">
    <location>
        <position position="1"/>
    </location>
</feature>
<dbReference type="Pfam" id="PF01385">
    <property type="entry name" value="OrfB_IS605"/>
    <property type="match status" value="1"/>
</dbReference>
<evidence type="ECO:0000256" key="4">
    <source>
        <dbReference type="ARBA" id="ARBA00022833"/>
    </source>
</evidence>
<organism evidence="10 11">
    <name type="scientific">Candidatus Acidiferrum panamense</name>
    <dbReference type="NCBI Taxonomy" id="2741543"/>
    <lineage>
        <taxon>Bacteria</taxon>
        <taxon>Pseudomonadati</taxon>
        <taxon>Acidobacteriota</taxon>
        <taxon>Terriglobia</taxon>
        <taxon>Candidatus Acidiferrales</taxon>
        <taxon>Candidatus Acidiferrum</taxon>
    </lineage>
</organism>
<evidence type="ECO:0000259" key="8">
    <source>
        <dbReference type="Pfam" id="PF07282"/>
    </source>
</evidence>
<evidence type="ECO:0000256" key="2">
    <source>
        <dbReference type="ARBA" id="ARBA00022578"/>
    </source>
</evidence>
<dbReference type="Pfam" id="PF07282">
    <property type="entry name" value="Cas12f1-like_TNB"/>
    <property type="match status" value="1"/>
</dbReference>
<gene>
    <name evidence="10" type="primary">tnpB</name>
    <name evidence="10" type="ORF">HRJ53_15175</name>
</gene>
<dbReference type="GO" id="GO:0006310">
    <property type="term" value="P:DNA recombination"/>
    <property type="evidence" value="ECO:0007669"/>
    <property type="project" value="UniProtKB-KW"/>
</dbReference>
<evidence type="ECO:0000256" key="5">
    <source>
        <dbReference type="ARBA" id="ARBA00023125"/>
    </source>
</evidence>
<feature type="domain" description="Probable transposase IS891/IS1136/IS1341" evidence="7">
    <location>
        <begin position="162"/>
        <end position="273"/>
    </location>
</feature>
<dbReference type="GO" id="GO:0046872">
    <property type="term" value="F:metal ion binding"/>
    <property type="evidence" value="ECO:0007669"/>
    <property type="project" value="UniProtKB-KW"/>
</dbReference>
<evidence type="ECO:0000313" key="10">
    <source>
        <dbReference type="EMBL" id="MBA0086321.1"/>
    </source>
</evidence>
<dbReference type="NCBIfam" id="TIGR01766">
    <property type="entry name" value="IS200/IS605 family accessory protein TnpB-like domain"/>
    <property type="match status" value="1"/>
</dbReference>
<keyword evidence="6" id="KW-0233">DNA recombination</keyword>
<reference evidence="10" key="1">
    <citation type="submission" date="2020-06" db="EMBL/GenBank/DDBJ databases">
        <title>Legume-microbial interactions unlock mineral nutrients during tropical forest succession.</title>
        <authorList>
            <person name="Epihov D.Z."/>
        </authorList>
    </citation>
    <scope>NUCLEOTIDE SEQUENCE [LARGE SCALE GENOMIC DNA]</scope>
    <source>
        <strain evidence="10">Pan2503</strain>
    </source>
</reference>
<feature type="domain" description="Cas12f1-like TNB" evidence="8">
    <location>
        <begin position="286"/>
        <end position="350"/>
    </location>
</feature>
<dbReference type="GO" id="GO:0003677">
    <property type="term" value="F:DNA binding"/>
    <property type="evidence" value="ECO:0007669"/>
    <property type="project" value="UniProtKB-KW"/>
</dbReference>
<keyword evidence="4" id="KW-0862">Zinc</keyword>
<dbReference type="GO" id="GO:0032196">
    <property type="term" value="P:transposition"/>
    <property type="evidence" value="ECO:0007669"/>
    <property type="project" value="UniProtKB-KW"/>
</dbReference>